<evidence type="ECO:0000259" key="17">
    <source>
        <dbReference type="Pfam" id="PF05199"/>
    </source>
</evidence>
<organism evidence="18 19">
    <name type="scientific">Nocardia rhizosphaerae</name>
    <dbReference type="NCBI Taxonomy" id="1691571"/>
    <lineage>
        <taxon>Bacteria</taxon>
        <taxon>Bacillati</taxon>
        <taxon>Actinomycetota</taxon>
        <taxon>Actinomycetes</taxon>
        <taxon>Mycobacteriales</taxon>
        <taxon>Nocardiaceae</taxon>
        <taxon>Nocardia</taxon>
    </lineage>
</organism>
<keyword evidence="7" id="KW-0443">Lipid metabolism</keyword>
<dbReference type="SUPFAM" id="SSF51905">
    <property type="entry name" value="FAD/NAD(P)-binding domain"/>
    <property type="match status" value="1"/>
</dbReference>
<keyword evidence="5" id="KW-0274">FAD</keyword>
<dbReference type="InterPro" id="IPR052542">
    <property type="entry name" value="Cholesterol_Oxidase"/>
</dbReference>
<keyword evidence="8" id="KW-1207">Sterol metabolism</keyword>
<evidence type="ECO:0000256" key="9">
    <source>
        <dbReference type="ARBA" id="ARBA00023221"/>
    </source>
</evidence>
<evidence type="ECO:0000256" key="15">
    <source>
        <dbReference type="ARBA" id="ARBA00049778"/>
    </source>
</evidence>
<dbReference type="InterPro" id="IPR006311">
    <property type="entry name" value="TAT_signal"/>
</dbReference>
<comment type="cofactor">
    <cofactor evidence="1">
        <name>FAD</name>
        <dbReference type="ChEBI" id="CHEBI:57692"/>
    </cofactor>
</comment>
<sequence length="503" mass="51214">MTRPAPRPTRRQLLRGATGVVAAAATGLGTGRVAAEALGVVVIGSGYAGAVTALRLAQAGISCTVLERGRRWQISPSGDTFATTGNPDARALWVPAAATGVLEVAVGSGITCFAGAGVGGGSLVNYTVLMAPRADLFDASFGGRLDYAEMARVWYPRARDLLGGSAVPDDILATEAYAGARAFDDTCRHAGLATQRPTLAVDWDIVREELRGRVRPSATVGDCMLGINSGAKHSVDRTILAAAEATGAVTVRAMHEVTGVRLDGVGYRVGYQVLDLAGRPQTTGEITTRTVVFAAGSLGTTRLLVRARARGDLPGLPETVGRYWGTAGDHVAIGAGAVHGSLGGPAHIVATDWATTPVTLLSFPLGVPVAGELTRNALAVGITPPLGSIRYDAPTDRTEIHWPAADPAIAAVSSGIGATLAKIDAVRPAPTPTFALPTVTSHALGGAVLGAVTDRYGRVAGHPGLHVVDSALIPGSTGAVPPALTVTALADRCASALVADLTR</sequence>
<name>A0ABV8LAL0_9NOCA</name>
<evidence type="ECO:0000256" key="14">
    <source>
        <dbReference type="ARBA" id="ARBA00049744"/>
    </source>
</evidence>
<dbReference type="Gene3D" id="3.30.410.10">
    <property type="entry name" value="Cholesterol Oxidase, domain 2"/>
    <property type="match status" value="1"/>
</dbReference>
<gene>
    <name evidence="18" type="ORF">ACFOW8_23530</name>
</gene>
<evidence type="ECO:0000256" key="12">
    <source>
        <dbReference type="ARBA" id="ARBA00049645"/>
    </source>
</evidence>
<dbReference type="SUPFAM" id="SSF54373">
    <property type="entry name" value="FAD-linked reductases, C-terminal domain"/>
    <property type="match status" value="1"/>
</dbReference>
<comment type="similarity">
    <text evidence="2">Belongs to the GMC oxidoreductase family.</text>
</comment>
<dbReference type="Proteomes" id="UP001595767">
    <property type="component" value="Unassembled WGS sequence"/>
</dbReference>
<dbReference type="Gene3D" id="3.50.50.60">
    <property type="entry name" value="FAD/NAD(P)-binding domain"/>
    <property type="match status" value="1"/>
</dbReference>
<dbReference type="InterPro" id="IPR007867">
    <property type="entry name" value="GMC_OxRtase_C"/>
</dbReference>
<keyword evidence="4" id="KW-0285">Flavoprotein</keyword>
<evidence type="ECO:0000256" key="13">
    <source>
        <dbReference type="ARBA" id="ARBA00049723"/>
    </source>
</evidence>
<feature type="domain" description="Glucose-methanol-choline oxidoreductase C-terminal" evidence="17">
    <location>
        <begin position="440"/>
        <end position="490"/>
    </location>
</feature>
<evidence type="ECO:0000256" key="2">
    <source>
        <dbReference type="ARBA" id="ARBA00010790"/>
    </source>
</evidence>
<evidence type="ECO:0000256" key="5">
    <source>
        <dbReference type="ARBA" id="ARBA00022827"/>
    </source>
</evidence>
<evidence type="ECO:0000256" key="6">
    <source>
        <dbReference type="ARBA" id="ARBA00023002"/>
    </source>
</evidence>
<dbReference type="PANTHER" id="PTHR47470">
    <property type="entry name" value="CHOLESTEROL OXIDASE"/>
    <property type="match status" value="1"/>
</dbReference>
<reference evidence="19" key="1">
    <citation type="journal article" date="2019" name="Int. J. Syst. Evol. Microbiol.">
        <title>The Global Catalogue of Microorganisms (GCM) 10K type strain sequencing project: providing services to taxonomists for standard genome sequencing and annotation.</title>
        <authorList>
            <consortium name="The Broad Institute Genomics Platform"/>
            <consortium name="The Broad Institute Genome Sequencing Center for Infectious Disease"/>
            <person name="Wu L."/>
            <person name="Ma J."/>
        </authorList>
    </citation>
    <scope>NUCLEOTIDE SEQUENCE [LARGE SCALE GENOMIC DNA]</scope>
    <source>
        <strain evidence="19">CGMCC 4.7204</strain>
    </source>
</reference>
<keyword evidence="19" id="KW-1185">Reference proteome</keyword>
<proteinExistence type="inferred from homology"/>
<keyword evidence="10" id="KW-0413">Isomerase</keyword>
<keyword evidence="9" id="KW-0753">Steroid metabolism</keyword>
<evidence type="ECO:0000256" key="8">
    <source>
        <dbReference type="ARBA" id="ARBA00023166"/>
    </source>
</evidence>
<dbReference type="InterPro" id="IPR006076">
    <property type="entry name" value="FAD-dep_OxRdtase"/>
</dbReference>
<dbReference type="EC" id="5.3.3.1" evidence="11"/>
<evidence type="ECO:0000256" key="1">
    <source>
        <dbReference type="ARBA" id="ARBA00001974"/>
    </source>
</evidence>
<comment type="pathway">
    <text evidence="12">Steroid metabolism; cholesterol degradation.</text>
</comment>
<keyword evidence="3" id="KW-0153">Cholesterol metabolism</keyword>
<evidence type="ECO:0000256" key="11">
    <source>
        <dbReference type="ARBA" id="ARBA00038856"/>
    </source>
</evidence>
<dbReference type="InterPro" id="IPR036188">
    <property type="entry name" value="FAD/NAD-bd_sf"/>
</dbReference>
<evidence type="ECO:0000256" key="3">
    <source>
        <dbReference type="ARBA" id="ARBA00022548"/>
    </source>
</evidence>
<accession>A0ABV8LAL0</accession>
<protein>
    <recommendedName>
        <fullName evidence="14">Cholesterol oxidase</fullName>
        <ecNumber evidence="13">1.1.3.6</ecNumber>
        <ecNumber evidence="11">5.3.3.1</ecNumber>
    </recommendedName>
    <alternativeName>
        <fullName evidence="15">Cholesterol isomerase</fullName>
    </alternativeName>
</protein>
<evidence type="ECO:0000256" key="10">
    <source>
        <dbReference type="ARBA" id="ARBA00023235"/>
    </source>
</evidence>
<dbReference type="PANTHER" id="PTHR47470:SF1">
    <property type="entry name" value="FAD-DEPENDENT OXIDOREDUCTASE 2 FAD BINDING DOMAIN-CONTAINING PROTEIN"/>
    <property type="match status" value="1"/>
</dbReference>
<dbReference type="Pfam" id="PF01266">
    <property type="entry name" value="DAO"/>
    <property type="match status" value="1"/>
</dbReference>
<dbReference type="PROSITE" id="PS51318">
    <property type="entry name" value="TAT"/>
    <property type="match status" value="1"/>
</dbReference>
<evidence type="ECO:0000256" key="7">
    <source>
        <dbReference type="ARBA" id="ARBA00023098"/>
    </source>
</evidence>
<keyword evidence="6" id="KW-0560">Oxidoreductase</keyword>
<comment type="caution">
    <text evidence="18">The sequence shown here is derived from an EMBL/GenBank/DDBJ whole genome shotgun (WGS) entry which is preliminary data.</text>
</comment>
<evidence type="ECO:0000259" key="16">
    <source>
        <dbReference type="Pfam" id="PF01266"/>
    </source>
</evidence>
<dbReference type="Pfam" id="PF05199">
    <property type="entry name" value="GMC_oxred_C"/>
    <property type="match status" value="1"/>
</dbReference>
<evidence type="ECO:0000313" key="19">
    <source>
        <dbReference type="Proteomes" id="UP001595767"/>
    </source>
</evidence>
<feature type="domain" description="FAD dependent oxidoreductase" evidence="16">
    <location>
        <begin position="40"/>
        <end position="83"/>
    </location>
</feature>
<evidence type="ECO:0000256" key="4">
    <source>
        <dbReference type="ARBA" id="ARBA00022630"/>
    </source>
</evidence>
<dbReference type="EMBL" id="JBHSBA010000015">
    <property type="protein sequence ID" value="MFC4127901.1"/>
    <property type="molecule type" value="Genomic_DNA"/>
</dbReference>
<dbReference type="EC" id="1.1.3.6" evidence="13"/>
<dbReference type="RefSeq" id="WP_378553620.1">
    <property type="nucleotide sequence ID" value="NZ_JBHSBA010000015.1"/>
</dbReference>
<evidence type="ECO:0000313" key="18">
    <source>
        <dbReference type="EMBL" id="MFC4127901.1"/>
    </source>
</evidence>